<sequence>MATLQQVALWIRRGTWSVLAVGVVLALALLMFDAGRHTGGDRELTVTPTVRPDLVARAVADVEAQGMSCTATPTLTSSIVFEWLDGTVGVVTFDEALSGARAGTGWVRWYCDAPVR</sequence>
<evidence type="ECO:0000313" key="2">
    <source>
        <dbReference type="EMBL" id="GAA1727259.1"/>
    </source>
</evidence>
<dbReference type="Proteomes" id="UP001501057">
    <property type="component" value="Unassembled WGS sequence"/>
</dbReference>
<keyword evidence="1" id="KW-1133">Transmembrane helix</keyword>
<dbReference type="RefSeq" id="WP_344197370.1">
    <property type="nucleotide sequence ID" value="NZ_BAAAME010000002.1"/>
</dbReference>
<evidence type="ECO:0008006" key="4">
    <source>
        <dbReference type="Google" id="ProtNLM"/>
    </source>
</evidence>
<proteinExistence type="predicted"/>
<evidence type="ECO:0000256" key="1">
    <source>
        <dbReference type="SAM" id="Phobius"/>
    </source>
</evidence>
<comment type="caution">
    <text evidence="2">The sequence shown here is derived from an EMBL/GenBank/DDBJ whole genome shotgun (WGS) entry which is preliminary data.</text>
</comment>
<reference evidence="2 3" key="1">
    <citation type="journal article" date="2019" name="Int. J. Syst. Evol. Microbiol.">
        <title>The Global Catalogue of Microorganisms (GCM) 10K type strain sequencing project: providing services to taxonomists for standard genome sequencing and annotation.</title>
        <authorList>
            <consortium name="The Broad Institute Genomics Platform"/>
            <consortium name="The Broad Institute Genome Sequencing Center for Infectious Disease"/>
            <person name="Wu L."/>
            <person name="Ma J."/>
        </authorList>
    </citation>
    <scope>NUCLEOTIDE SEQUENCE [LARGE SCALE GENOMIC DNA]</scope>
    <source>
        <strain evidence="2 3">JCM 13518</strain>
    </source>
</reference>
<protein>
    <recommendedName>
        <fullName evidence="4">DUF4333 domain-containing protein</fullName>
    </recommendedName>
</protein>
<dbReference type="EMBL" id="BAAAME010000002">
    <property type="protein sequence ID" value="GAA1727259.1"/>
    <property type="molecule type" value="Genomic_DNA"/>
</dbReference>
<name>A0ABN2JHE7_9ACTN</name>
<accession>A0ABN2JHE7</accession>
<evidence type="ECO:0000313" key="3">
    <source>
        <dbReference type="Proteomes" id="UP001501057"/>
    </source>
</evidence>
<feature type="transmembrane region" description="Helical" evidence="1">
    <location>
        <begin position="14"/>
        <end position="32"/>
    </location>
</feature>
<keyword evidence="1" id="KW-0812">Transmembrane</keyword>
<organism evidence="2 3">
    <name type="scientific">Aeromicrobium alkaliterrae</name>
    <dbReference type="NCBI Taxonomy" id="302168"/>
    <lineage>
        <taxon>Bacteria</taxon>
        <taxon>Bacillati</taxon>
        <taxon>Actinomycetota</taxon>
        <taxon>Actinomycetes</taxon>
        <taxon>Propionibacteriales</taxon>
        <taxon>Nocardioidaceae</taxon>
        <taxon>Aeromicrobium</taxon>
    </lineage>
</organism>
<keyword evidence="1" id="KW-0472">Membrane</keyword>
<keyword evidence="3" id="KW-1185">Reference proteome</keyword>
<gene>
    <name evidence="2" type="ORF">GCM10009710_04910</name>
</gene>